<dbReference type="STRING" id="582515.KR51_00021560"/>
<dbReference type="EMBL" id="ASSJ01000051">
    <property type="protein sequence ID" value="ERN41266.1"/>
    <property type="molecule type" value="Genomic_DNA"/>
</dbReference>
<reference evidence="3 4" key="1">
    <citation type="submission" date="2013-05" db="EMBL/GenBank/DDBJ databases">
        <title>Draft genome sequence of Rubidibacter lacunae KORDI 51-2.</title>
        <authorList>
            <person name="Choi D.H."/>
            <person name="Noh J.H."/>
            <person name="Kwon K.-K."/>
            <person name="Lee J.-H."/>
            <person name="Ryu J.-Y."/>
        </authorList>
    </citation>
    <scope>NUCLEOTIDE SEQUENCE [LARGE SCALE GENOMIC DNA]</scope>
    <source>
        <strain evidence="3 4">KORDI 51-2</strain>
    </source>
</reference>
<gene>
    <name evidence="3" type="ORF">KR51_00021560</name>
</gene>
<organism evidence="3 4">
    <name type="scientific">Rubidibacter lacunae KORDI 51-2</name>
    <dbReference type="NCBI Taxonomy" id="582515"/>
    <lineage>
        <taxon>Bacteria</taxon>
        <taxon>Bacillati</taxon>
        <taxon>Cyanobacteriota</taxon>
        <taxon>Cyanophyceae</taxon>
        <taxon>Oscillatoriophycideae</taxon>
        <taxon>Chroococcales</taxon>
        <taxon>Aphanothecaceae</taxon>
        <taxon>Rubidibacter</taxon>
    </lineage>
</organism>
<keyword evidence="2" id="KW-1133">Transmembrane helix</keyword>
<dbReference type="InParanoid" id="U5DHX7"/>
<comment type="caution">
    <text evidence="3">The sequence shown here is derived from an EMBL/GenBank/DDBJ whole genome shotgun (WGS) entry which is preliminary data.</text>
</comment>
<evidence type="ECO:0000313" key="3">
    <source>
        <dbReference type="EMBL" id="ERN41266.1"/>
    </source>
</evidence>
<dbReference type="Proteomes" id="UP000016960">
    <property type="component" value="Unassembled WGS sequence"/>
</dbReference>
<keyword evidence="2" id="KW-0472">Membrane</keyword>
<keyword evidence="4" id="KW-1185">Reference proteome</keyword>
<protein>
    <recommendedName>
        <fullName evidence="5">Lipopolysaccharide assembly protein A domain-containing protein</fullName>
    </recommendedName>
</protein>
<accession>U5DHX7</accession>
<evidence type="ECO:0000313" key="4">
    <source>
        <dbReference type="Proteomes" id="UP000016960"/>
    </source>
</evidence>
<evidence type="ECO:0000256" key="1">
    <source>
        <dbReference type="SAM" id="MobiDB-lite"/>
    </source>
</evidence>
<keyword evidence="2" id="KW-0812">Transmembrane</keyword>
<name>U5DHX7_9CHRO</name>
<dbReference type="AlphaFoldDB" id="U5DHX7"/>
<evidence type="ECO:0008006" key="5">
    <source>
        <dbReference type="Google" id="ProtNLM"/>
    </source>
</evidence>
<feature type="region of interest" description="Disordered" evidence="1">
    <location>
        <begin position="69"/>
        <end position="88"/>
    </location>
</feature>
<feature type="transmembrane region" description="Helical" evidence="2">
    <location>
        <begin position="43"/>
        <end position="63"/>
    </location>
</feature>
<feature type="compositionally biased region" description="Acidic residues" evidence="1">
    <location>
        <begin position="78"/>
        <end position="88"/>
    </location>
</feature>
<evidence type="ECO:0000256" key="2">
    <source>
        <dbReference type="SAM" id="Phobius"/>
    </source>
</evidence>
<sequence length="88" mass="9510">MRAIANLMTALIFASWLAGIAVLSIQNIRPLALRFLTWQSVEIPFGVMLSFSVGVGCAVGAIAPSPIAARRPQASEPDPLEDWEDEED</sequence>
<proteinExistence type="predicted"/>